<evidence type="ECO:0000313" key="2">
    <source>
        <dbReference type="EMBL" id="CAI6346972.1"/>
    </source>
</evidence>
<evidence type="ECO:0000256" key="1">
    <source>
        <dbReference type="SAM" id="MobiDB-lite"/>
    </source>
</evidence>
<sequence length="540" mass="60541">MNKNPTGTTPKNSTTNRSHTPISNPTISTLKTKINKPPQKTASIQQSTKNIVVQGTDRNIGVPSTLTSNHTSRIAIKNPLLLSATTTPSSDNNRAADTIAKHTNNNISTNDLPIISSSNKTDNNNINFASAVAMEKNPSREQALVFNTIDGIPQKDYVLAIGKIVSPKNITFISRISNNRFCIFLSSKQILDNLFQKTQSININDQTIPIRRLLNPAKRYIISNVCPSIPNQAITNALNGLDIFPISQISHLKAGINIEGFEHIMSFRRQLYIKHEDIPKLPNSLVITTNESQFRIFFTDDIVTCFICKASGHTSSNCKNINATQRKNSSSSPNKPDEYAIDHTELIENIRSPTSPTLDILDQTKSDLTEDLEETKFFPLTQNHFDEALFHSPIETQKRLMSDSSSSKPPDSPNALLPSTLVKKNEKTIKKPKIQSRSNSSNSLDINLDEKLNPIIEYFTVNEHLPITYIQFKYILDNFNNKSINIHTLIEDINTSIPTLMDIIEHIHPKIKDKSLKSRITKLRNLLFQSQPLQQSSIQN</sequence>
<accession>A0AAV0VUV6</accession>
<feature type="region of interest" description="Disordered" evidence="1">
    <location>
        <begin position="1"/>
        <end position="49"/>
    </location>
</feature>
<organism evidence="2 3">
    <name type="scientific">Macrosiphum euphorbiae</name>
    <name type="common">potato aphid</name>
    <dbReference type="NCBI Taxonomy" id="13131"/>
    <lineage>
        <taxon>Eukaryota</taxon>
        <taxon>Metazoa</taxon>
        <taxon>Ecdysozoa</taxon>
        <taxon>Arthropoda</taxon>
        <taxon>Hexapoda</taxon>
        <taxon>Insecta</taxon>
        <taxon>Pterygota</taxon>
        <taxon>Neoptera</taxon>
        <taxon>Paraneoptera</taxon>
        <taxon>Hemiptera</taxon>
        <taxon>Sternorrhyncha</taxon>
        <taxon>Aphidomorpha</taxon>
        <taxon>Aphidoidea</taxon>
        <taxon>Aphididae</taxon>
        <taxon>Macrosiphini</taxon>
        <taxon>Macrosiphum</taxon>
    </lineage>
</organism>
<keyword evidence="3" id="KW-1185">Reference proteome</keyword>
<evidence type="ECO:0000313" key="3">
    <source>
        <dbReference type="Proteomes" id="UP001160148"/>
    </source>
</evidence>
<feature type="compositionally biased region" description="Polar residues" evidence="1">
    <location>
        <begin position="318"/>
        <end position="334"/>
    </location>
</feature>
<feature type="region of interest" description="Disordered" evidence="1">
    <location>
        <begin position="398"/>
        <end position="421"/>
    </location>
</feature>
<proteinExistence type="predicted"/>
<comment type="caution">
    <text evidence="2">The sequence shown here is derived from an EMBL/GenBank/DDBJ whole genome shotgun (WGS) entry which is preliminary data.</text>
</comment>
<protein>
    <recommendedName>
        <fullName evidence="4">DNA replication licensing factor MCM4-like</fullName>
    </recommendedName>
</protein>
<dbReference type="AlphaFoldDB" id="A0AAV0VUV6"/>
<feature type="region of interest" description="Disordered" evidence="1">
    <location>
        <begin position="318"/>
        <end position="338"/>
    </location>
</feature>
<dbReference type="EMBL" id="CARXXK010000001">
    <property type="protein sequence ID" value="CAI6346972.1"/>
    <property type="molecule type" value="Genomic_DNA"/>
</dbReference>
<dbReference type="Proteomes" id="UP001160148">
    <property type="component" value="Unassembled WGS sequence"/>
</dbReference>
<reference evidence="2 3" key="1">
    <citation type="submission" date="2023-01" db="EMBL/GenBank/DDBJ databases">
        <authorList>
            <person name="Whitehead M."/>
        </authorList>
    </citation>
    <scope>NUCLEOTIDE SEQUENCE [LARGE SCALE GENOMIC DNA]</scope>
</reference>
<evidence type="ECO:0008006" key="4">
    <source>
        <dbReference type="Google" id="ProtNLM"/>
    </source>
</evidence>
<name>A0AAV0VUV6_9HEMI</name>
<gene>
    <name evidence="2" type="ORF">MEUPH1_LOCUS3816</name>
</gene>